<feature type="compositionally biased region" description="Low complexity" evidence="1">
    <location>
        <begin position="225"/>
        <end position="242"/>
    </location>
</feature>
<dbReference type="InterPro" id="IPR003890">
    <property type="entry name" value="MIF4G-like_typ-3"/>
</dbReference>
<dbReference type="InParanoid" id="A0A0C2WWB9"/>
<evidence type="ECO:0000313" key="3">
    <source>
        <dbReference type="EMBL" id="KIL61106.1"/>
    </source>
</evidence>
<dbReference type="OrthoDB" id="2367075at2759"/>
<dbReference type="GO" id="GO:0003723">
    <property type="term" value="F:RNA binding"/>
    <property type="evidence" value="ECO:0007669"/>
    <property type="project" value="InterPro"/>
</dbReference>
<sequence>MAPETDSNLRPHERFFFSDGSLYLSVGNLLYCVHKSLFEIHASKFPLHELETCFSKPYMLEAVNTIDFDRLLACLYPRNLLVDEAETTEEWLSILKLASKWGFETLRSRAASKIERILTPVDMVVLGRQHDFPDIILPGYAALCQATTPLSSEEGRRLGVEDVVNIYRIRHELYGSVTTPVSSEEALEKVRISLSNEEPEDEKDLEAKRPDPDLDDKQSSEWTDEGSTTESSTSLAEEAAGTDGSDGHAVGSSCADPASQTSPPGKDKETVDSGSKTLAGTKRPKDQSGLVSEQERTDVNTVSLPSETPLDASPSAERPKAQEYPESEEDFDKRSTGGKPTLDASSSKSSGSRTTTTPSDVPEPSGSAEQVLRFLDELTANNFEPFTRNILDWFKAMPNSQTLYQITQLIVERATAEQPRQYDILLRLCKEMGKRLSGKVQIKGPKGKVTSGGQLFRDYLGDICREHLKGVAASAVAAGEQVAGVRRQRLIEFIANSTDMDIWTPDTVDKWVTALLDINDEEKVKTLSMLMTRAGPLWDTASRRKLCTRMNSWVERMTSVAQRTNKPQVRTLLQDVIKLRKLGWVAN</sequence>
<accession>A0A0C2WWB9</accession>
<feature type="compositionally biased region" description="Low complexity" evidence="1">
    <location>
        <begin position="345"/>
        <end position="359"/>
    </location>
</feature>
<reference evidence="3 4" key="1">
    <citation type="submission" date="2014-04" db="EMBL/GenBank/DDBJ databases">
        <title>Evolutionary Origins and Diversification of the Mycorrhizal Mutualists.</title>
        <authorList>
            <consortium name="DOE Joint Genome Institute"/>
            <consortium name="Mycorrhizal Genomics Consortium"/>
            <person name="Kohler A."/>
            <person name="Kuo A."/>
            <person name="Nagy L.G."/>
            <person name="Floudas D."/>
            <person name="Copeland A."/>
            <person name="Barry K.W."/>
            <person name="Cichocki N."/>
            <person name="Veneault-Fourrey C."/>
            <person name="LaButti K."/>
            <person name="Lindquist E.A."/>
            <person name="Lipzen A."/>
            <person name="Lundell T."/>
            <person name="Morin E."/>
            <person name="Murat C."/>
            <person name="Riley R."/>
            <person name="Ohm R."/>
            <person name="Sun H."/>
            <person name="Tunlid A."/>
            <person name="Henrissat B."/>
            <person name="Grigoriev I.V."/>
            <person name="Hibbett D.S."/>
            <person name="Martin F."/>
        </authorList>
    </citation>
    <scope>NUCLEOTIDE SEQUENCE [LARGE SCALE GENOMIC DNA]</scope>
    <source>
        <strain evidence="3 4">Koide BX008</strain>
    </source>
</reference>
<proteinExistence type="predicted"/>
<dbReference type="Pfam" id="PF02854">
    <property type="entry name" value="MIF4G"/>
    <property type="match status" value="1"/>
</dbReference>
<dbReference type="AlphaFoldDB" id="A0A0C2WWB9"/>
<evidence type="ECO:0000313" key="4">
    <source>
        <dbReference type="Proteomes" id="UP000054549"/>
    </source>
</evidence>
<feature type="compositionally biased region" description="Basic and acidic residues" evidence="1">
    <location>
        <begin position="205"/>
        <end position="219"/>
    </location>
</feature>
<dbReference type="HOGENOM" id="CLU_029620_1_0_1"/>
<evidence type="ECO:0000256" key="1">
    <source>
        <dbReference type="SAM" id="MobiDB-lite"/>
    </source>
</evidence>
<dbReference type="SUPFAM" id="SSF48371">
    <property type="entry name" value="ARM repeat"/>
    <property type="match status" value="1"/>
</dbReference>
<dbReference type="Gene3D" id="1.25.40.180">
    <property type="match status" value="1"/>
</dbReference>
<dbReference type="InterPro" id="IPR016024">
    <property type="entry name" value="ARM-type_fold"/>
</dbReference>
<gene>
    <name evidence="3" type="ORF">M378DRAFT_129984</name>
</gene>
<dbReference type="Proteomes" id="UP000054549">
    <property type="component" value="Unassembled WGS sequence"/>
</dbReference>
<evidence type="ECO:0000259" key="2">
    <source>
        <dbReference type="Pfam" id="PF02854"/>
    </source>
</evidence>
<name>A0A0C2WWB9_AMAMK</name>
<dbReference type="STRING" id="946122.A0A0C2WWB9"/>
<organism evidence="3 4">
    <name type="scientific">Amanita muscaria (strain Koide BX008)</name>
    <dbReference type="NCBI Taxonomy" id="946122"/>
    <lineage>
        <taxon>Eukaryota</taxon>
        <taxon>Fungi</taxon>
        <taxon>Dikarya</taxon>
        <taxon>Basidiomycota</taxon>
        <taxon>Agaricomycotina</taxon>
        <taxon>Agaricomycetes</taxon>
        <taxon>Agaricomycetidae</taxon>
        <taxon>Agaricales</taxon>
        <taxon>Pluteineae</taxon>
        <taxon>Amanitaceae</taxon>
        <taxon>Amanita</taxon>
    </lineage>
</organism>
<dbReference type="EMBL" id="KN818288">
    <property type="protein sequence ID" value="KIL61106.1"/>
    <property type="molecule type" value="Genomic_DNA"/>
</dbReference>
<feature type="region of interest" description="Disordered" evidence="1">
    <location>
        <begin position="193"/>
        <end position="367"/>
    </location>
</feature>
<protein>
    <recommendedName>
        <fullName evidence="2">MIF4G domain-containing protein</fullName>
    </recommendedName>
</protein>
<keyword evidence="4" id="KW-1185">Reference proteome</keyword>
<feature type="domain" description="MIF4G" evidence="2">
    <location>
        <begin position="370"/>
        <end position="582"/>
    </location>
</feature>